<dbReference type="RefSeq" id="XP_068359105.1">
    <property type="nucleotide sequence ID" value="XM_068504752.1"/>
</dbReference>
<gene>
    <name evidence="1" type="ORF">TRFO_26117</name>
</gene>
<accession>A0A1J4K3E8</accession>
<protein>
    <recommendedName>
        <fullName evidence="3">Importin N-terminal domain-containing protein</fullName>
    </recommendedName>
</protein>
<dbReference type="EMBL" id="MLAK01000740">
    <property type="protein sequence ID" value="OHT05969.1"/>
    <property type="molecule type" value="Genomic_DNA"/>
</dbReference>
<dbReference type="Gene3D" id="1.25.10.10">
    <property type="entry name" value="Leucine-rich Repeat Variant"/>
    <property type="match status" value="1"/>
</dbReference>
<dbReference type="VEuPathDB" id="TrichDB:TRFO_26117"/>
<dbReference type="InterPro" id="IPR011989">
    <property type="entry name" value="ARM-like"/>
</dbReference>
<evidence type="ECO:0000313" key="1">
    <source>
        <dbReference type="EMBL" id="OHT05969.1"/>
    </source>
</evidence>
<sequence>MEERSDLNSIIQILLNANNPNQEISSSAQQEIYKMMGSPPEIIPIFCIIICNPQAPLPAVQLAIILISQMMRPSSINDLSQIRQCFLANENLSSGLKNVLEATTSHSNPTIRNYSANIFAQLFLIEEDQQPFYLTDLANKIYSQAETPIEKFGALKAFYEILQIPEVDFDFSDEHIKNALISIFRCCVGFINLENDDTTIDVEVRLIAAKSISICLTRISSLFIDNEPFDLILSALPNSFQIANRELFGELIQIMTLMFINGYHIIPKYVNSLFEYDYNCLILPDIEYREKGLNFWYEIAKFEYNETIKYKRIKSSFNLISSSMDPILIYCAEALQSLNLSEILDKASLTYDFYITIQKVLDLFFKCDSPKVFAFITDYISTHLSESISENNSDRNTKSVLEIHNSNLYVLLCLIYAIINDKTIVQVNDFILLNFSQLLNSLSPTNPLAVQDISLRIISKYIKYYSKFVKNSLFNSIIQILTDIKEDFNSLILVSYLNIISIIFLKKEDFGVTINYQINNNLEFFIKIVISLFEKNYKVFNDDLLNASTLCLCDIIYKTSINQNLQIFANLFTFFEEKLRTVPDILESENVRYAFQIKMCTIIGSLGQEMATNNDVCQRAFNSLIRLMQNPHHLIYEEAMLSVSSFIPAIGDLLPLNIISFLIENVAKSISSTSVQTIHAASILLIKLVNSIPQKVSDVIPDAFHALTSCILNHPEMRDCHFSLLSALSTMFLKIDPKNMEIFKDEFLNLIIKIENVLDTLNMSSPDCIRYANNFYEALSLCFMAYIKAFAPDLSKCKGSAHSRAPPEMLKEEEKNLNHLLKYSRIINSIPPIDRSDDLLHSYILLVRAFTQKCARRHNQILNKINIKSPISRAMKREHLEKEARELINMMEVV</sequence>
<dbReference type="GeneID" id="94839456"/>
<organism evidence="1 2">
    <name type="scientific">Tritrichomonas foetus</name>
    <dbReference type="NCBI Taxonomy" id="1144522"/>
    <lineage>
        <taxon>Eukaryota</taxon>
        <taxon>Metamonada</taxon>
        <taxon>Parabasalia</taxon>
        <taxon>Tritrichomonadida</taxon>
        <taxon>Tritrichomonadidae</taxon>
        <taxon>Tritrichomonas</taxon>
    </lineage>
</organism>
<dbReference type="SUPFAM" id="SSF48371">
    <property type="entry name" value="ARM repeat"/>
    <property type="match status" value="1"/>
</dbReference>
<dbReference type="Proteomes" id="UP000179807">
    <property type="component" value="Unassembled WGS sequence"/>
</dbReference>
<evidence type="ECO:0008006" key="3">
    <source>
        <dbReference type="Google" id="ProtNLM"/>
    </source>
</evidence>
<dbReference type="AlphaFoldDB" id="A0A1J4K3E8"/>
<proteinExistence type="predicted"/>
<reference evidence="1" key="1">
    <citation type="submission" date="2016-10" db="EMBL/GenBank/DDBJ databases">
        <authorList>
            <person name="Benchimol M."/>
            <person name="Almeida L.G."/>
            <person name="Vasconcelos A.T."/>
            <person name="Perreira-Neves A."/>
            <person name="Rosa I.A."/>
            <person name="Tasca T."/>
            <person name="Bogo M.R."/>
            <person name="de Souza W."/>
        </authorList>
    </citation>
    <scope>NUCLEOTIDE SEQUENCE [LARGE SCALE GENOMIC DNA]</scope>
    <source>
        <strain evidence="1">K</strain>
    </source>
</reference>
<dbReference type="InterPro" id="IPR016024">
    <property type="entry name" value="ARM-type_fold"/>
</dbReference>
<comment type="caution">
    <text evidence="1">The sequence shown here is derived from an EMBL/GenBank/DDBJ whole genome shotgun (WGS) entry which is preliminary data.</text>
</comment>
<keyword evidence="2" id="KW-1185">Reference proteome</keyword>
<name>A0A1J4K3E8_9EUKA</name>
<evidence type="ECO:0000313" key="2">
    <source>
        <dbReference type="Proteomes" id="UP000179807"/>
    </source>
</evidence>